<evidence type="ECO:0000313" key="13">
    <source>
        <dbReference type="EMBL" id="GGE26930.1"/>
    </source>
</evidence>
<dbReference type="CDD" id="cd02165">
    <property type="entry name" value="NMNAT"/>
    <property type="match status" value="1"/>
</dbReference>
<dbReference type="NCBIfam" id="NF000845">
    <property type="entry name" value="PRK00071.2-4"/>
    <property type="match status" value="1"/>
</dbReference>
<keyword evidence="7 11" id="KW-0547">Nucleotide-binding</keyword>
<dbReference type="NCBIfam" id="NF000843">
    <property type="entry name" value="PRK00071.2-2"/>
    <property type="match status" value="1"/>
</dbReference>
<dbReference type="GO" id="GO:0004515">
    <property type="term" value="F:nicotinate-nucleotide adenylyltransferase activity"/>
    <property type="evidence" value="ECO:0007669"/>
    <property type="project" value="UniProtKB-UniRule"/>
</dbReference>
<dbReference type="UniPathway" id="UPA00253">
    <property type="reaction ID" value="UER00332"/>
</dbReference>
<evidence type="ECO:0000256" key="9">
    <source>
        <dbReference type="ARBA" id="ARBA00023027"/>
    </source>
</evidence>
<sequence length="203" mass="22100">MPRLPPHAPGMVVGLYGGSFNPPHAGHLHVSRLALARLGLDRLWWLVTPGNPLKARSELSPLSERMAAATRLATDPRIVVTDIEARLGFTYSIDTLAWLKAKAASVRFVWIMGADSLASFHRWRRWRAIMEQVPIAVIDRPGWTLKATSAPAALAMAQYRLPEADARLLAGLQPPAWTLIHGPRSPLSSTALRAKAAAASKKG</sequence>
<comment type="catalytic activity">
    <reaction evidence="10 11">
        <text>nicotinate beta-D-ribonucleotide + ATP + H(+) = deamido-NAD(+) + diphosphate</text>
        <dbReference type="Rhea" id="RHEA:22860"/>
        <dbReference type="ChEBI" id="CHEBI:15378"/>
        <dbReference type="ChEBI" id="CHEBI:30616"/>
        <dbReference type="ChEBI" id="CHEBI:33019"/>
        <dbReference type="ChEBI" id="CHEBI:57502"/>
        <dbReference type="ChEBI" id="CHEBI:58437"/>
        <dbReference type="EC" id="2.7.7.18"/>
    </reaction>
</comment>
<organism evidence="13 14">
    <name type="scientific">Agaricicola taiwanensis</name>
    <dbReference type="NCBI Taxonomy" id="591372"/>
    <lineage>
        <taxon>Bacteria</taxon>
        <taxon>Pseudomonadati</taxon>
        <taxon>Pseudomonadota</taxon>
        <taxon>Alphaproteobacteria</taxon>
        <taxon>Rhodobacterales</taxon>
        <taxon>Paracoccaceae</taxon>
        <taxon>Agaricicola</taxon>
    </lineage>
</organism>
<keyword evidence="9 11" id="KW-0520">NAD</keyword>
<dbReference type="NCBIfam" id="TIGR00482">
    <property type="entry name" value="nicotinate (nicotinamide) nucleotide adenylyltransferase"/>
    <property type="match status" value="1"/>
</dbReference>
<keyword evidence="5 11" id="KW-0808">Transferase</keyword>
<dbReference type="EC" id="2.7.7.18" evidence="11"/>
<proteinExistence type="inferred from homology"/>
<comment type="pathway">
    <text evidence="2 11">Cofactor biosynthesis; NAD(+) biosynthesis; deamido-NAD(+) from nicotinate D-ribonucleotide: step 1/1.</text>
</comment>
<evidence type="ECO:0000256" key="2">
    <source>
        <dbReference type="ARBA" id="ARBA00005019"/>
    </source>
</evidence>
<keyword evidence="8 11" id="KW-0067">ATP-binding</keyword>
<evidence type="ECO:0000256" key="10">
    <source>
        <dbReference type="ARBA" id="ARBA00048721"/>
    </source>
</evidence>
<reference evidence="13" key="2">
    <citation type="submission" date="2020-09" db="EMBL/GenBank/DDBJ databases">
        <authorList>
            <person name="Sun Q."/>
            <person name="Sedlacek I."/>
        </authorList>
    </citation>
    <scope>NUCLEOTIDE SEQUENCE</scope>
    <source>
        <strain evidence="13">CCM 7684</strain>
    </source>
</reference>
<comment type="function">
    <text evidence="1 11">Catalyzes the reversible adenylation of nicotinate mononucleotide (NaMN) to nicotinic acid adenine dinucleotide (NaAD).</text>
</comment>
<dbReference type="PANTHER" id="PTHR39321:SF3">
    <property type="entry name" value="PHOSPHOPANTETHEINE ADENYLYLTRANSFERASE"/>
    <property type="match status" value="1"/>
</dbReference>
<keyword evidence="4 11" id="KW-0662">Pyridine nucleotide biosynthesis</keyword>
<feature type="domain" description="Cytidyltransferase-like" evidence="12">
    <location>
        <begin position="15"/>
        <end position="194"/>
    </location>
</feature>
<keyword evidence="6 11" id="KW-0548">Nucleotidyltransferase</keyword>
<dbReference type="SUPFAM" id="SSF52374">
    <property type="entry name" value="Nucleotidylyl transferase"/>
    <property type="match status" value="1"/>
</dbReference>
<dbReference type="GO" id="GO:0005524">
    <property type="term" value="F:ATP binding"/>
    <property type="evidence" value="ECO:0007669"/>
    <property type="project" value="UniProtKB-KW"/>
</dbReference>
<dbReference type="AlphaFoldDB" id="A0A8J2VK02"/>
<dbReference type="Gene3D" id="3.40.50.620">
    <property type="entry name" value="HUPs"/>
    <property type="match status" value="1"/>
</dbReference>
<name>A0A8J2VK02_9RHOB</name>
<dbReference type="Proteomes" id="UP000602745">
    <property type="component" value="Unassembled WGS sequence"/>
</dbReference>
<gene>
    <name evidence="11 13" type="primary">nadD</name>
    <name evidence="13" type="ORF">GCM10007276_00080</name>
</gene>
<accession>A0A8J2VK02</accession>
<dbReference type="InterPro" id="IPR005248">
    <property type="entry name" value="NadD/NMNAT"/>
</dbReference>
<evidence type="ECO:0000256" key="7">
    <source>
        <dbReference type="ARBA" id="ARBA00022741"/>
    </source>
</evidence>
<evidence type="ECO:0000259" key="12">
    <source>
        <dbReference type="Pfam" id="PF01467"/>
    </source>
</evidence>
<dbReference type="Pfam" id="PF01467">
    <property type="entry name" value="CTP_transf_like"/>
    <property type="match status" value="1"/>
</dbReference>
<dbReference type="HAMAP" id="MF_00244">
    <property type="entry name" value="NaMN_adenylyltr"/>
    <property type="match status" value="1"/>
</dbReference>
<dbReference type="PANTHER" id="PTHR39321">
    <property type="entry name" value="NICOTINATE-NUCLEOTIDE ADENYLYLTRANSFERASE-RELATED"/>
    <property type="match status" value="1"/>
</dbReference>
<evidence type="ECO:0000256" key="11">
    <source>
        <dbReference type="HAMAP-Rule" id="MF_00244"/>
    </source>
</evidence>
<evidence type="ECO:0000256" key="8">
    <source>
        <dbReference type="ARBA" id="ARBA00022840"/>
    </source>
</evidence>
<evidence type="ECO:0000313" key="14">
    <source>
        <dbReference type="Proteomes" id="UP000602745"/>
    </source>
</evidence>
<comment type="similarity">
    <text evidence="3 11">Belongs to the NadD family.</text>
</comment>
<keyword evidence="14" id="KW-1185">Reference proteome</keyword>
<dbReference type="InterPro" id="IPR014729">
    <property type="entry name" value="Rossmann-like_a/b/a_fold"/>
</dbReference>
<evidence type="ECO:0000256" key="6">
    <source>
        <dbReference type="ARBA" id="ARBA00022695"/>
    </source>
</evidence>
<evidence type="ECO:0000256" key="5">
    <source>
        <dbReference type="ARBA" id="ARBA00022679"/>
    </source>
</evidence>
<dbReference type="GO" id="GO:0009435">
    <property type="term" value="P:NAD+ biosynthetic process"/>
    <property type="evidence" value="ECO:0007669"/>
    <property type="project" value="UniProtKB-UniRule"/>
</dbReference>
<comment type="caution">
    <text evidence="13">The sequence shown here is derived from an EMBL/GenBank/DDBJ whole genome shotgun (WGS) entry which is preliminary data.</text>
</comment>
<reference evidence="13" key="1">
    <citation type="journal article" date="2014" name="Int. J. Syst. Evol. Microbiol.">
        <title>Complete genome sequence of Corynebacterium casei LMG S-19264T (=DSM 44701T), isolated from a smear-ripened cheese.</title>
        <authorList>
            <consortium name="US DOE Joint Genome Institute (JGI-PGF)"/>
            <person name="Walter F."/>
            <person name="Albersmeier A."/>
            <person name="Kalinowski J."/>
            <person name="Ruckert C."/>
        </authorList>
    </citation>
    <scope>NUCLEOTIDE SEQUENCE</scope>
    <source>
        <strain evidence="13">CCM 7684</strain>
    </source>
</reference>
<protein>
    <recommendedName>
        <fullName evidence="11">Probable nicotinate-nucleotide adenylyltransferase</fullName>
        <ecNumber evidence="11">2.7.7.18</ecNumber>
    </recommendedName>
    <alternativeName>
        <fullName evidence="11">Deamido-NAD(+) diphosphorylase</fullName>
    </alternativeName>
    <alternativeName>
        <fullName evidence="11">Deamido-NAD(+) pyrophosphorylase</fullName>
    </alternativeName>
    <alternativeName>
        <fullName evidence="11">Nicotinate mononucleotide adenylyltransferase</fullName>
        <shortName evidence="11">NaMN adenylyltransferase</shortName>
    </alternativeName>
</protein>
<evidence type="ECO:0000256" key="4">
    <source>
        <dbReference type="ARBA" id="ARBA00022642"/>
    </source>
</evidence>
<dbReference type="InterPro" id="IPR004821">
    <property type="entry name" value="Cyt_trans-like"/>
</dbReference>
<evidence type="ECO:0000256" key="3">
    <source>
        <dbReference type="ARBA" id="ARBA00009014"/>
    </source>
</evidence>
<evidence type="ECO:0000256" key="1">
    <source>
        <dbReference type="ARBA" id="ARBA00002324"/>
    </source>
</evidence>
<dbReference type="EMBL" id="BMCP01000001">
    <property type="protein sequence ID" value="GGE26930.1"/>
    <property type="molecule type" value="Genomic_DNA"/>
</dbReference>